<keyword evidence="5" id="KW-0547">Nucleotide-binding</keyword>
<evidence type="ECO:0000259" key="8">
    <source>
        <dbReference type="SMART" id="SM00065"/>
    </source>
</evidence>
<accession>D5RIY1</accession>
<dbReference type="Pfam" id="PF13185">
    <property type="entry name" value="GAF_2"/>
    <property type="match status" value="1"/>
</dbReference>
<dbReference type="Pfam" id="PF07568">
    <property type="entry name" value="HisKA_2"/>
    <property type="match status" value="1"/>
</dbReference>
<dbReference type="GO" id="GO:0005524">
    <property type="term" value="F:ATP binding"/>
    <property type="evidence" value="ECO:0007669"/>
    <property type="project" value="UniProtKB-KW"/>
</dbReference>
<keyword evidence="6" id="KW-0418">Kinase</keyword>
<dbReference type="EMBL" id="ADVL01000173">
    <property type="protein sequence ID" value="EFH12737.1"/>
    <property type="molecule type" value="Genomic_DNA"/>
</dbReference>
<keyword evidence="7" id="KW-0067">ATP-binding</keyword>
<dbReference type="InterPro" id="IPR036890">
    <property type="entry name" value="HATPase_C_sf"/>
</dbReference>
<reference evidence="9 10" key="1">
    <citation type="submission" date="2010-04" db="EMBL/GenBank/DDBJ databases">
        <authorList>
            <person name="Qin X."/>
            <person name="Bachman B."/>
            <person name="Battles P."/>
            <person name="Bell A."/>
            <person name="Bess C."/>
            <person name="Bickham C."/>
            <person name="Chaboub L."/>
            <person name="Chen D."/>
            <person name="Coyle M."/>
            <person name="Deiros D.R."/>
            <person name="Dinh H."/>
            <person name="Forbes L."/>
            <person name="Fowler G."/>
            <person name="Francisco L."/>
            <person name="Fu Q."/>
            <person name="Gubbala S."/>
            <person name="Hale W."/>
            <person name="Han Y."/>
            <person name="Hemphill L."/>
            <person name="Highlander S.K."/>
            <person name="Hirani K."/>
            <person name="Hogues M."/>
            <person name="Jackson L."/>
            <person name="Jakkamsetti A."/>
            <person name="Javaid M."/>
            <person name="Jiang H."/>
            <person name="Korchina V."/>
            <person name="Kovar C."/>
            <person name="Lara F."/>
            <person name="Lee S."/>
            <person name="Mata R."/>
            <person name="Mathew T."/>
            <person name="Moen C."/>
            <person name="Morales K."/>
            <person name="Munidasa M."/>
            <person name="Nazareth L."/>
            <person name="Ngo R."/>
            <person name="Nguyen L."/>
            <person name="Okwuonu G."/>
            <person name="Ongeri F."/>
            <person name="Patil S."/>
            <person name="Petrosino J."/>
            <person name="Pham C."/>
            <person name="Pham P."/>
            <person name="Pu L.-L."/>
            <person name="Puazo M."/>
            <person name="Raj R."/>
            <person name="Reid J."/>
            <person name="Rouhana J."/>
            <person name="Saada N."/>
            <person name="Shang Y."/>
            <person name="Simmons D."/>
            <person name="Thornton R."/>
            <person name="Warren J."/>
            <person name="Weissenberger G."/>
            <person name="Zhang J."/>
            <person name="Zhang L."/>
            <person name="Zhou C."/>
            <person name="Zhu D."/>
            <person name="Muzny D."/>
            <person name="Worley K."/>
            <person name="Gibbs R."/>
        </authorList>
    </citation>
    <scope>NUCLEOTIDE SEQUENCE [LARGE SCALE GENOMIC DNA]</scope>
    <source>
        <strain evidence="9 10">ATCC 49957</strain>
    </source>
</reference>
<organism evidence="9 10">
    <name type="scientific">Pseudoroseomonas cervicalis ATCC 49957</name>
    <dbReference type="NCBI Taxonomy" id="525371"/>
    <lineage>
        <taxon>Bacteria</taxon>
        <taxon>Pseudomonadati</taxon>
        <taxon>Pseudomonadota</taxon>
        <taxon>Alphaproteobacteria</taxon>
        <taxon>Acetobacterales</taxon>
        <taxon>Roseomonadaceae</taxon>
        <taxon>Roseomonas</taxon>
    </lineage>
</organism>
<name>D5RIY1_9PROT</name>
<evidence type="ECO:0000256" key="6">
    <source>
        <dbReference type="ARBA" id="ARBA00022777"/>
    </source>
</evidence>
<dbReference type="Proteomes" id="UP000005324">
    <property type="component" value="Unassembled WGS sequence"/>
</dbReference>
<evidence type="ECO:0000256" key="1">
    <source>
        <dbReference type="ARBA" id="ARBA00000085"/>
    </source>
</evidence>
<dbReference type="Gene3D" id="3.30.450.40">
    <property type="match status" value="1"/>
</dbReference>
<gene>
    <name evidence="9" type="ORF">HMPREF0731_1041</name>
</gene>
<dbReference type="InterPro" id="IPR003018">
    <property type="entry name" value="GAF"/>
</dbReference>
<dbReference type="GO" id="GO:0004673">
    <property type="term" value="F:protein histidine kinase activity"/>
    <property type="evidence" value="ECO:0007669"/>
    <property type="project" value="UniProtKB-EC"/>
</dbReference>
<keyword evidence="4" id="KW-0808">Transferase</keyword>
<feature type="domain" description="GAF" evidence="8">
    <location>
        <begin position="31"/>
        <end position="179"/>
    </location>
</feature>
<dbReference type="PANTHER" id="PTHR41523">
    <property type="entry name" value="TWO-COMPONENT SYSTEM SENSOR PROTEIN"/>
    <property type="match status" value="1"/>
</dbReference>
<dbReference type="PANTHER" id="PTHR41523:SF8">
    <property type="entry name" value="ETHYLENE RESPONSE SENSOR PROTEIN"/>
    <property type="match status" value="1"/>
</dbReference>
<evidence type="ECO:0000256" key="5">
    <source>
        <dbReference type="ARBA" id="ARBA00022741"/>
    </source>
</evidence>
<dbReference type="SMART" id="SM00065">
    <property type="entry name" value="GAF"/>
    <property type="match status" value="1"/>
</dbReference>
<dbReference type="SUPFAM" id="SSF55874">
    <property type="entry name" value="ATPase domain of HSP90 chaperone/DNA topoisomerase II/histidine kinase"/>
    <property type="match status" value="1"/>
</dbReference>
<dbReference type="InterPro" id="IPR029016">
    <property type="entry name" value="GAF-like_dom_sf"/>
</dbReference>
<dbReference type="Gene3D" id="3.30.450.20">
    <property type="entry name" value="PAS domain"/>
    <property type="match status" value="1"/>
</dbReference>
<protein>
    <recommendedName>
        <fullName evidence="2">histidine kinase</fullName>
        <ecNumber evidence="2">2.7.13.3</ecNumber>
    </recommendedName>
</protein>
<comment type="catalytic activity">
    <reaction evidence="1">
        <text>ATP + protein L-histidine = ADP + protein N-phospho-L-histidine.</text>
        <dbReference type="EC" id="2.7.13.3"/>
    </reaction>
</comment>
<dbReference type="InterPro" id="IPR003594">
    <property type="entry name" value="HATPase_dom"/>
</dbReference>
<dbReference type="EC" id="2.7.13.3" evidence="2"/>
<dbReference type="SUPFAM" id="SSF55781">
    <property type="entry name" value="GAF domain-like"/>
    <property type="match status" value="1"/>
</dbReference>
<proteinExistence type="predicted"/>
<keyword evidence="3" id="KW-0597">Phosphoprotein</keyword>
<evidence type="ECO:0000313" key="10">
    <source>
        <dbReference type="Proteomes" id="UP000005324"/>
    </source>
</evidence>
<dbReference type="Gene3D" id="3.30.565.10">
    <property type="entry name" value="Histidine kinase-like ATPase, C-terminal domain"/>
    <property type="match status" value="1"/>
</dbReference>
<comment type="caution">
    <text evidence="9">The sequence shown here is derived from an EMBL/GenBank/DDBJ whole genome shotgun (WGS) entry which is preliminary data.</text>
</comment>
<dbReference type="Pfam" id="PF02518">
    <property type="entry name" value="HATPase_c"/>
    <property type="match status" value="1"/>
</dbReference>
<evidence type="ECO:0000256" key="2">
    <source>
        <dbReference type="ARBA" id="ARBA00012438"/>
    </source>
</evidence>
<evidence type="ECO:0000256" key="4">
    <source>
        <dbReference type="ARBA" id="ARBA00022679"/>
    </source>
</evidence>
<dbReference type="AlphaFoldDB" id="D5RIY1"/>
<dbReference type="InterPro" id="IPR011495">
    <property type="entry name" value="Sig_transdc_His_kin_sub2_dim/P"/>
</dbReference>
<sequence length="407" mass="43681">MRMDTNAQLTLRLRQQALIAELGLAALRREGLQPLLDQAARLAAEGLSGDFSKVLEYRAEEGCFLLRAGLGWRPGCVGQARIGGDTESPAGFAFRTGRPVISNHLAEEARFRTPALMAEHGVRRAINVIIRGEAEPFGVLEVDSRDAGDFTADDINFLQALANTLGVAVDRELSQAALRALTELAEARAREAEAALADRDALLREKDLLMREIDHRVKNSLTITRSLLSLQARMTPPEAGRAALEDAARRVGSIARVHDRLYRSQRIGMVDLGEYLAGLCEELERSCGLAESGRPLALLLDSVECPADEAVTLGLIVTEVVTQAAQQGGGALAVECVGTGGALRLRVSDSGGGQPMPDLPPQQGSLGLQLIRSLSERLGGEPRWHTPPEGGPRFELAFPWPVAAAAE</sequence>
<evidence type="ECO:0000256" key="7">
    <source>
        <dbReference type="ARBA" id="ARBA00022840"/>
    </source>
</evidence>
<evidence type="ECO:0000313" key="9">
    <source>
        <dbReference type="EMBL" id="EFH12737.1"/>
    </source>
</evidence>
<evidence type="ECO:0000256" key="3">
    <source>
        <dbReference type="ARBA" id="ARBA00022553"/>
    </source>
</evidence>
<dbReference type="HOGENOM" id="CLU_660242_0_0_5"/>
<keyword evidence="10" id="KW-1185">Reference proteome</keyword>